<dbReference type="PANTHER" id="PTHR43341">
    <property type="entry name" value="AMINO ACID PERMEASE"/>
    <property type="match status" value="1"/>
</dbReference>
<evidence type="ECO:0000313" key="10">
    <source>
        <dbReference type="EMBL" id="KPM42824.1"/>
    </source>
</evidence>
<feature type="transmembrane region" description="Helical" evidence="8">
    <location>
        <begin position="80"/>
        <end position="104"/>
    </location>
</feature>
<evidence type="ECO:0000256" key="2">
    <source>
        <dbReference type="ARBA" id="ARBA00022448"/>
    </source>
</evidence>
<feature type="compositionally biased region" description="Basic and acidic residues" evidence="7">
    <location>
        <begin position="1"/>
        <end position="19"/>
    </location>
</feature>
<dbReference type="Pfam" id="PF00324">
    <property type="entry name" value="AA_permease"/>
    <property type="match status" value="1"/>
</dbReference>
<dbReference type="Proteomes" id="UP000050424">
    <property type="component" value="Unassembled WGS sequence"/>
</dbReference>
<dbReference type="AlphaFoldDB" id="A0A0P7BHF7"/>
<feature type="transmembrane region" description="Helical" evidence="8">
    <location>
        <begin position="409"/>
        <end position="432"/>
    </location>
</feature>
<dbReference type="Gene3D" id="1.20.1740.10">
    <property type="entry name" value="Amino acid/polyamine transporter I"/>
    <property type="match status" value="1"/>
</dbReference>
<keyword evidence="2" id="KW-0813">Transport</keyword>
<proteinExistence type="predicted"/>
<name>A0A0P7BHF7_9HYPO</name>
<feature type="transmembrane region" description="Helical" evidence="8">
    <location>
        <begin position="335"/>
        <end position="354"/>
    </location>
</feature>
<keyword evidence="3 8" id="KW-0812">Transmembrane</keyword>
<feature type="transmembrane region" description="Helical" evidence="8">
    <location>
        <begin position="453"/>
        <end position="475"/>
    </location>
</feature>
<gene>
    <name evidence="10" type="ORF">AK830_g3763</name>
</gene>
<dbReference type="OrthoDB" id="3900342at2759"/>
<dbReference type="GO" id="GO:0016020">
    <property type="term" value="C:membrane"/>
    <property type="evidence" value="ECO:0007669"/>
    <property type="project" value="UniProtKB-SubCell"/>
</dbReference>
<accession>A0A0P7BHF7</accession>
<keyword evidence="11" id="KW-1185">Reference proteome</keyword>
<feature type="transmembrane region" description="Helical" evidence="8">
    <location>
        <begin position="481"/>
        <end position="500"/>
    </location>
</feature>
<evidence type="ECO:0000256" key="7">
    <source>
        <dbReference type="SAM" id="MobiDB-lite"/>
    </source>
</evidence>
<feature type="transmembrane region" description="Helical" evidence="8">
    <location>
        <begin position="282"/>
        <end position="300"/>
    </location>
</feature>
<comment type="caution">
    <text evidence="10">The sequence shown here is derived from an EMBL/GenBank/DDBJ whole genome shotgun (WGS) entry which is preliminary data.</text>
</comment>
<dbReference type="InterPro" id="IPR050524">
    <property type="entry name" value="APC_YAT"/>
</dbReference>
<feature type="transmembrane region" description="Helical" evidence="8">
    <location>
        <begin position="242"/>
        <end position="262"/>
    </location>
</feature>
<dbReference type="FunFam" id="1.20.1740.10:FF:000001">
    <property type="entry name" value="Amino acid permease"/>
    <property type="match status" value="1"/>
</dbReference>
<organism evidence="10 11">
    <name type="scientific">Neonectria ditissima</name>
    <dbReference type="NCBI Taxonomy" id="78410"/>
    <lineage>
        <taxon>Eukaryota</taxon>
        <taxon>Fungi</taxon>
        <taxon>Dikarya</taxon>
        <taxon>Ascomycota</taxon>
        <taxon>Pezizomycotina</taxon>
        <taxon>Sordariomycetes</taxon>
        <taxon>Hypocreomycetidae</taxon>
        <taxon>Hypocreales</taxon>
        <taxon>Nectriaceae</taxon>
        <taxon>Neonectria</taxon>
    </lineage>
</organism>
<sequence>MSLKDSGNEKGPEGVDFSRTESYAAGDSENAGVRDLSRTETRRNIKSRHAQMLAIGGTIGTGLFVGAGQALAIAGPANLFMAYSIICFFVYGIVTAVAEVAAYLPSPGSSMSSHGTRFVSKSMGFAMGWLYWYSFGILVAYEVTAASLVINYWPNNVHIAVWITLMLLVIICLNMAPVKWYAESEFWFASLKVIMILGLLLLAFILAVGGGPDGKRIGFSYWKDPGAMNEYLVEGTAGRFCAFIYALTFSMFSFNFGPELIVLTSGEMRSPRKNLPTAAKNFVWRLITFYALGSLAISVICRSDAPGLTNGGYGAAASPWVIAIKQSGIKILDSIINGGIILSAWSSGNSFLYMSSRSLYSMAKSGNAPAIFARCNRWGVPVYATLASALFSPLAYLNVGNSTSEVFNWFINMTNTAGFTSWVCCCIILLRFRKACKAQGVTDIPFQSFLQPYASWICMVFFICLLGLNGFSVFFPGHWSVSGFLTAYIGLPIFLAIYGGHRIYHWSESWIIDPSKVDLHTGLDAIKALEEDDIEREVPEKSGVKAKAWRVVKSLWE</sequence>
<dbReference type="EMBL" id="LKCW01000042">
    <property type="protein sequence ID" value="KPM42824.1"/>
    <property type="molecule type" value="Genomic_DNA"/>
</dbReference>
<keyword evidence="5 8" id="KW-1133">Transmembrane helix</keyword>
<evidence type="ECO:0000256" key="8">
    <source>
        <dbReference type="SAM" id="Phobius"/>
    </source>
</evidence>
<dbReference type="PROSITE" id="PS00218">
    <property type="entry name" value="AMINO_ACID_PERMEASE_1"/>
    <property type="match status" value="1"/>
</dbReference>
<feature type="domain" description="Amino acid permease/ SLC12A" evidence="9">
    <location>
        <begin position="49"/>
        <end position="504"/>
    </location>
</feature>
<dbReference type="STRING" id="78410.A0A0P7BHF7"/>
<comment type="subcellular location">
    <subcellularLocation>
        <location evidence="1">Membrane</location>
        <topology evidence="1">Multi-pass membrane protein</topology>
    </subcellularLocation>
</comment>
<dbReference type="PIRSF" id="PIRSF006060">
    <property type="entry name" value="AA_transporter"/>
    <property type="match status" value="1"/>
</dbReference>
<dbReference type="GO" id="GO:0015171">
    <property type="term" value="F:amino acid transmembrane transporter activity"/>
    <property type="evidence" value="ECO:0007669"/>
    <property type="project" value="TreeGrafter"/>
</dbReference>
<feature type="transmembrane region" description="Helical" evidence="8">
    <location>
        <begin position="130"/>
        <end position="153"/>
    </location>
</feature>
<protein>
    <submittedName>
        <fullName evidence="10">Proline-specific permease</fullName>
    </submittedName>
</protein>
<evidence type="ECO:0000256" key="5">
    <source>
        <dbReference type="ARBA" id="ARBA00022989"/>
    </source>
</evidence>
<feature type="transmembrane region" description="Helical" evidence="8">
    <location>
        <begin position="375"/>
        <end position="397"/>
    </location>
</feature>
<feature type="transmembrane region" description="Helical" evidence="8">
    <location>
        <begin position="188"/>
        <end position="209"/>
    </location>
</feature>
<evidence type="ECO:0000256" key="4">
    <source>
        <dbReference type="ARBA" id="ARBA00022970"/>
    </source>
</evidence>
<feature type="transmembrane region" description="Helical" evidence="8">
    <location>
        <begin position="159"/>
        <end position="176"/>
    </location>
</feature>
<evidence type="ECO:0000256" key="6">
    <source>
        <dbReference type="ARBA" id="ARBA00023136"/>
    </source>
</evidence>
<dbReference type="PANTHER" id="PTHR43341:SF38">
    <property type="entry name" value="PROLINE TRANSPORTER (EUROFUNG)"/>
    <property type="match status" value="1"/>
</dbReference>
<feature type="region of interest" description="Disordered" evidence="7">
    <location>
        <begin position="1"/>
        <end position="40"/>
    </location>
</feature>
<keyword evidence="4" id="KW-0029">Amino-acid transport</keyword>
<reference evidence="10 11" key="1">
    <citation type="submission" date="2015-09" db="EMBL/GenBank/DDBJ databases">
        <title>Draft genome of a European isolate of the apple canker pathogen Neonectria ditissima.</title>
        <authorList>
            <person name="Gomez-Cortecero A."/>
            <person name="Harrison R.J."/>
            <person name="Armitage A.D."/>
        </authorList>
    </citation>
    <scope>NUCLEOTIDE SEQUENCE [LARGE SCALE GENOMIC DNA]</scope>
    <source>
        <strain evidence="10 11">R09/05</strain>
    </source>
</reference>
<dbReference type="InterPro" id="IPR004840">
    <property type="entry name" value="Amino_acid_permease_CS"/>
</dbReference>
<feature type="transmembrane region" description="Helical" evidence="8">
    <location>
        <begin position="52"/>
        <end position="74"/>
    </location>
</feature>
<keyword evidence="6 8" id="KW-0472">Membrane</keyword>
<evidence type="ECO:0000259" key="9">
    <source>
        <dbReference type="Pfam" id="PF00324"/>
    </source>
</evidence>
<evidence type="ECO:0000256" key="1">
    <source>
        <dbReference type="ARBA" id="ARBA00004141"/>
    </source>
</evidence>
<dbReference type="InterPro" id="IPR004841">
    <property type="entry name" value="AA-permease/SLC12A_dom"/>
</dbReference>
<evidence type="ECO:0000313" key="11">
    <source>
        <dbReference type="Proteomes" id="UP000050424"/>
    </source>
</evidence>
<evidence type="ECO:0000256" key="3">
    <source>
        <dbReference type="ARBA" id="ARBA00022692"/>
    </source>
</evidence>